<accession>A7GVS5</accession>
<dbReference type="SUPFAM" id="SSF144064">
    <property type="entry name" value="Heme iron utilization protein-like"/>
    <property type="match status" value="1"/>
</dbReference>
<dbReference type="Pfam" id="PF06228">
    <property type="entry name" value="ChuX_HutX"/>
    <property type="match status" value="1"/>
</dbReference>
<name>A7GVS5_CAMC5</name>
<organism evidence="1 2">
    <name type="scientific">Campylobacter curvus (strain 525.92)</name>
    <dbReference type="NCBI Taxonomy" id="360105"/>
    <lineage>
        <taxon>Bacteria</taxon>
        <taxon>Pseudomonadati</taxon>
        <taxon>Campylobacterota</taxon>
        <taxon>Epsilonproteobacteria</taxon>
        <taxon>Campylobacterales</taxon>
        <taxon>Campylobacteraceae</taxon>
        <taxon>Campylobacter</taxon>
    </lineage>
</organism>
<dbReference type="EMBL" id="CP000767">
    <property type="protein sequence ID" value="EAU00830.1"/>
    <property type="molecule type" value="Genomic_DNA"/>
</dbReference>
<sequence>MREKIKALLERNPKISLGEIAKELNISDYEVLLNLPEELCKAAGGERFGEVIKELEGWGEVLFVKNTPNFIIEFRTKIPSGRNAQGFYNFGMGAKGEESHGLGILGGHLRADAIEKIFFVTQTFMGLVTKSVQFYDKNGENIFKIYVARDEKRELSPTQVKAFEEFKAKL</sequence>
<dbReference type="HOGENOM" id="CLU_106714_1_0_7"/>
<dbReference type="AlphaFoldDB" id="A7GVS5"/>
<dbReference type="NCBIfam" id="TIGR04108">
    <property type="entry name" value="HutX"/>
    <property type="match status" value="1"/>
</dbReference>
<evidence type="ECO:0000313" key="1">
    <source>
        <dbReference type="EMBL" id="EAU00830.1"/>
    </source>
</evidence>
<protein>
    <submittedName>
        <fullName evidence="1">Heme iron utilization protein, ChuX/HutX family</fullName>
    </submittedName>
</protein>
<dbReference type="Proteomes" id="UP000006380">
    <property type="component" value="Chromosome"/>
</dbReference>
<dbReference type="InterPro" id="IPR053733">
    <property type="entry name" value="Heme_Transport_Util_sf"/>
</dbReference>
<dbReference type="RefSeq" id="WP_011991616.1">
    <property type="nucleotide sequence ID" value="NC_009715.2"/>
</dbReference>
<dbReference type="CDD" id="cd16829">
    <property type="entry name" value="ChuX_HutX-like"/>
    <property type="match status" value="1"/>
</dbReference>
<dbReference type="STRING" id="360105.CCV52592_2043"/>
<proteinExistence type="predicted"/>
<dbReference type="OrthoDB" id="9797247at2"/>
<dbReference type="KEGG" id="ccv:CCV52592_2043"/>
<gene>
    <name evidence="1" type="ORF">CCV52592_2043</name>
</gene>
<dbReference type="PIRSF" id="PIRSF030840">
    <property type="entry name" value="DUF1008"/>
    <property type="match status" value="1"/>
</dbReference>
<dbReference type="Gene3D" id="3.40.1570.10">
    <property type="entry name" value="HemS/ChuS/ChuX like domains"/>
    <property type="match status" value="1"/>
</dbReference>
<evidence type="ECO:0000313" key="2">
    <source>
        <dbReference type="Proteomes" id="UP000006380"/>
    </source>
</evidence>
<reference evidence="1" key="1">
    <citation type="submission" date="2016-07" db="EMBL/GenBank/DDBJ databases">
        <title>Comparative genomics of the Campylobacter concisus group.</title>
        <authorList>
            <person name="Miller W.G."/>
            <person name="Yee E."/>
            <person name="Chapman M.H."/>
            <person name="Huynh S."/>
            <person name="Bono J.L."/>
            <person name="On S.L.W."/>
            <person name="StLeger J."/>
            <person name="Foster G."/>
            <person name="Parker C.T."/>
        </authorList>
    </citation>
    <scope>NUCLEOTIDE SEQUENCE</scope>
    <source>
        <strain evidence="1">525.92</strain>
    </source>
</reference>
<dbReference type="InterPro" id="IPR010413">
    <property type="entry name" value="HutX-like"/>
</dbReference>
<keyword evidence="2" id="KW-1185">Reference proteome</keyword>